<protein>
    <recommendedName>
        <fullName evidence="3">Autophagy-related protein 29</fullName>
    </recommendedName>
</protein>
<evidence type="ECO:0000256" key="2">
    <source>
        <dbReference type="ARBA" id="ARBA00010082"/>
    </source>
</evidence>
<keyword evidence="4" id="KW-0813">Transport</keyword>
<keyword evidence="6" id="KW-0072">Autophagy</keyword>
<feature type="domain" description="Atg29 N-terminal" evidence="8">
    <location>
        <begin position="5"/>
        <end position="59"/>
    </location>
</feature>
<evidence type="ECO:0000259" key="8">
    <source>
        <dbReference type="Pfam" id="PF18388"/>
    </source>
</evidence>
<dbReference type="GO" id="GO:0000045">
    <property type="term" value="P:autophagosome assembly"/>
    <property type="evidence" value="ECO:0007669"/>
    <property type="project" value="InterPro"/>
</dbReference>
<organism evidence="9 10">
    <name type="scientific">Coniochaeta hoffmannii</name>
    <dbReference type="NCBI Taxonomy" id="91930"/>
    <lineage>
        <taxon>Eukaryota</taxon>
        <taxon>Fungi</taxon>
        <taxon>Dikarya</taxon>
        <taxon>Ascomycota</taxon>
        <taxon>Pezizomycotina</taxon>
        <taxon>Sordariomycetes</taxon>
        <taxon>Sordariomycetidae</taxon>
        <taxon>Coniochaetales</taxon>
        <taxon>Coniochaetaceae</taxon>
        <taxon>Coniochaeta</taxon>
    </lineage>
</organism>
<evidence type="ECO:0000256" key="5">
    <source>
        <dbReference type="ARBA" id="ARBA00022927"/>
    </source>
</evidence>
<dbReference type="InterPro" id="IPR040666">
    <property type="entry name" value="Atg29_N"/>
</dbReference>
<feature type="compositionally biased region" description="Polar residues" evidence="7">
    <location>
        <begin position="411"/>
        <end position="426"/>
    </location>
</feature>
<feature type="compositionally biased region" description="Low complexity" evidence="7">
    <location>
        <begin position="296"/>
        <end position="307"/>
    </location>
</feature>
<feature type="compositionally biased region" description="Low complexity" evidence="7">
    <location>
        <begin position="318"/>
        <end position="329"/>
    </location>
</feature>
<evidence type="ECO:0000256" key="6">
    <source>
        <dbReference type="ARBA" id="ARBA00023006"/>
    </source>
</evidence>
<comment type="subcellular location">
    <subcellularLocation>
        <location evidence="1">Preautophagosomal structure</location>
    </subcellularLocation>
</comment>
<evidence type="ECO:0000313" key="9">
    <source>
        <dbReference type="EMBL" id="KAJ9138066.1"/>
    </source>
</evidence>
<feature type="compositionally biased region" description="Polar residues" evidence="7">
    <location>
        <begin position="114"/>
        <end position="136"/>
    </location>
</feature>
<feature type="compositionally biased region" description="Low complexity" evidence="7">
    <location>
        <begin position="209"/>
        <end position="219"/>
    </location>
</feature>
<evidence type="ECO:0000256" key="7">
    <source>
        <dbReference type="SAM" id="MobiDB-lite"/>
    </source>
</evidence>
<keyword evidence="5" id="KW-0653">Protein transport</keyword>
<dbReference type="AlphaFoldDB" id="A0AA38VCL1"/>
<sequence length="468" mass="48883">MEPRYEIYVRLPFNRGDFVDPPPVDWDDSKSDALWNIISEVERTERKIDWNELATSFGVGVDFLLMMAQTLAERHTNQLMGLFRKAAAVTGTSGAASPINAGFPSGVSAQDIAASNSGSMRRTPSGSGNRPSSPTSIRRDSPLPRPDTITSGAGTPLKTSLTAVRPPLFSRSATPTVLTQNPASATSQNLSSLPSKRPKSPILPRHRLSTLQLSTTTRSPRPQSPEHPPSSPAKSSTSSSSSSSSSPVESRIIKRPSRHPKPAPSTSLFPNPDDEEEEEEEEAEPAFLPYRSPQPAAAAAAASAGSSDLGATLRGALPSSSSRRPPAASKGPTTTGLPSSSSRDGSELKESQTSDSSNSSAAAAAARSGHPVPGGRGRGEGIGPPLLLSPRRTAELAGKGKGKLLRDGSDGTPSMGSSFSDLDDASVTQSALEEALASNMQDGGATVGSRMSTFGNAFKSRYLPKGNR</sequence>
<proteinExistence type="inferred from homology"/>
<dbReference type="InterPro" id="IPR039362">
    <property type="entry name" value="ATG29_sf"/>
</dbReference>
<dbReference type="PANTHER" id="PTHR40012">
    <property type="entry name" value="AUTOPHAGY-RELATED PROTEIN 29"/>
    <property type="match status" value="1"/>
</dbReference>
<keyword evidence="10" id="KW-1185">Reference proteome</keyword>
<name>A0AA38VCL1_9PEZI</name>
<accession>A0AA38VCL1</accession>
<feature type="compositionally biased region" description="Gly residues" evidence="7">
    <location>
        <begin position="372"/>
        <end position="382"/>
    </location>
</feature>
<comment type="similarity">
    <text evidence="2">Belongs to the ATG29 family.</text>
</comment>
<feature type="compositionally biased region" description="Polar residues" evidence="7">
    <location>
        <begin position="171"/>
        <end position="189"/>
    </location>
</feature>
<feature type="compositionally biased region" description="Low complexity" evidence="7">
    <location>
        <begin position="354"/>
        <end position="371"/>
    </location>
</feature>
<dbReference type="Gene3D" id="1.10.10.2570">
    <property type="match status" value="1"/>
</dbReference>
<dbReference type="EMBL" id="JANBVN010000149">
    <property type="protein sequence ID" value="KAJ9138066.1"/>
    <property type="molecule type" value="Genomic_DNA"/>
</dbReference>
<feature type="compositionally biased region" description="Pro residues" evidence="7">
    <location>
        <begin position="222"/>
        <end position="231"/>
    </location>
</feature>
<feature type="region of interest" description="Disordered" evidence="7">
    <location>
        <begin position="114"/>
        <end position="426"/>
    </location>
</feature>
<gene>
    <name evidence="9" type="ORF">NKR19_g7958</name>
</gene>
<evidence type="ECO:0000313" key="10">
    <source>
        <dbReference type="Proteomes" id="UP001174691"/>
    </source>
</evidence>
<evidence type="ECO:0000256" key="3">
    <source>
        <dbReference type="ARBA" id="ARBA00013784"/>
    </source>
</evidence>
<dbReference type="PANTHER" id="PTHR40012:SF1">
    <property type="entry name" value="AUTOPHAGY-RELATED PROTEIN 29"/>
    <property type="match status" value="1"/>
</dbReference>
<comment type="caution">
    <text evidence="9">The sequence shown here is derived from an EMBL/GenBank/DDBJ whole genome shotgun (WGS) entry which is preliminary data.</text>
</comment>
<dbReference type="GO" id="GO:0015031">
    <property type="term" value="P:protein transport"/>
    <property type="evidence" value="ECO:0007669"/>
    <property type="project" value="UniProtKB-KW"/>
</dbReference>
<evidence type="ECO:0000256" key="4">
    <source>
        <dbReference type="ARBA" id="ARBA00022448"/>
    </source>
</evidence>
<dbReference type="Proteomes" id="UP001174691">
    <property type="component" value="Unassembled WGS sequence"/>
</dbReference>
<evidence type="ECO:0000256" key="1">
    <source>
        <dbReference type="ARBA" id="ARBA00004329"/>
    </source>
</evidence>
<reference evidence="9" key="1">
    <citation type="submission" date="2022-07" db="EMBL/GenBank/DDBJ databases">
        <title>Fungi with potential for degradation of polypropylene.</title>
        <authorList>
            <person name="Gostincar C."/>
        </authorList>
    </citation>
    <scope>NUCLEOTIDE SEQUENCE</scope>
    <source>
        <strain evidence="9">EXF-13287</strain>
    </source>
</reference>
<feature type="compositionally biased region" description="Acidic residues" evidence="7">
    <location>
        <begin position="272"/>
        <end position="284"/>
    </location>
</feature>
<feature type="compositionally biased region" description="Polar residues" evidence="7">
    <location>
        <begin position="148"/>
        <end position="162"/>
    </location>
</feature>
<dbReference type="GO" id="GO:0000407">
    <property type="term" value="C:phagophore assembly site"/>
    <property type="evidence" value="ECO:0007669"/>
    <property type="project" value="UniProtKB-SubCell"/>
</dbReference>
<dbReference type="InterPro" id="IPR039113">
    <property type="entry name" value="ATG29"/>
</dbReference>
<feature type="compositionally biased region" description="Basic residues" evidence="7">
    <location>
        <begin position="196"/>
        <end position="208"/>
    </location>
</feature>
<dbReference type="Pfam" id="PF18388">
    <property type="entry name" value="ATG29_N"/>
    <property type="match status" value="1"/>
</dbReference>
<feature type="compositionally biased region" description="Low complexity" evidence="7">
    <location>
        <begin position="232"/>
        <end position="250"/>
    </location>
</feature>